<comment type="caution">
    <text evidence="1">The sequence shown here is derived from an EMBL/GenBank/DDBJ whole genome shotgun (WGS) entry which is preliminary data.</text>
</comment>
<evidence type="ECO:0000313" key="1">
    <source>
        <dbReference type="EMBL" id="KAF9469604.1"/>
    </source>
</evidence>
<keyword evidence="2" id="KW-1185">Reference proteome</keyword>
<dbReference type="AlphaFoldDB" id="A0A9P5YJ93"/>
<gene>
    <name evidence="1" type="ORF">BDZ94DRAFT_1242818</name>
</gene>
<proteinExistence type="predicted"/>
<dbReference type="EMBL" id="MU150229">
    <property type="protein sequence ID" value="KAF9469604.1"/>
    <property type="molecule type" value="Genomic_DNA"/>
</dbReference>
<organism evidence="1 2">
    <name type="scientific">Collybia nuda</name>
    <dbReference type="NCBI Taxonomy" id="64659"/>
    <lineage>
        <taxon>Eukaryota</taxon>
        <taxon>Fungi</taxon>
        <taxon>Dikarya</taxon>
        <taxon>Basidiomycota</taxon>
        <taxon>Agaricomycotina</taxon>
        <taxon>Agaricomycetes</taxon>
        <taxon>Agaricomycetidae</taxon>
        <taxon>Agaricales</taxon>
        <taxon>Tricholomatineae</taxon>
        <taxon>Clitocybaceae</taxon>
        <taxon>Collybia</taxon>
    </lineage>
</organism>
<sequence length="78" mass="8800">MHRTTSCCSQLLSLQDTTSQFDSCEFLCRGFARCCHSKSPIFIPRIPITGMPVRRCPVDTKIPASPCHFRLSTVHMTL</sequence>
<reference evidence="1" key="1">
    <citation type="submission" date="2020-11" db="EMBL/GenBank/DDBJ databases">
        <authorList>
            <consortium name="DOE Joint Genome Institute"/>
            <person name="Ahrendt S."/>
            <person name="Riley R."/>
            <person name="Andreopoulos W."/>
            <person name="Labutti K."/>
            <person name="Pangilinan J."/>
            <person name="Ruiz-Duenas F.J."/>
            <person name="Barrasa J.M."/>
            <person name="Sanchez-Garcia M."/>
            <person name="Camarero S."/>
            <person name="Miyauchi S."/>
            <person name="Serrano A."/>
            <person name="Linde D."/>
            <person name="Babiker R."/>
            <person name="Drula E."/>
            <person name="Ayuso-Fernandez I."/>
            <person name="Pacheco R."/>
            <person name="Padilla G."/>
            <person name="Ferreira P."/>
            <person name="Barriuso J."/>
            <person name="Kellner H."/>
            <person name="Castanera R."/>
            <person name="Alfaro M."/>
            <person name="Ramirez L."/>
            <person name="Pisabarro A.G."/>
            <person name="Kuo A."/>
            <person name="Tritt A."/>
            <person name="Lipzen A."/>
            <person name="He G."/>
            <person name="Yan M."/>
            <person name="Ng V."/>
            <person name="Cullen D."/>
            <person name="Martin F."/>
            <person name="Rosso M.-N."/>
            <person name="Henrissat B."/>
            <person name="Hibbett D."/>
            <person name="Martinez A.T."/>
            <person name="Grigoriev I.V."/>
        </authorList>
    </citation>
    <scope>NUCLEOTIDE SEQUENCE</scope>
    <source>
        <strain evidence="1">CBS 247.69</strain>
    </source>
</reference>
<name>A0A9P5YJ93_9AGAR</name>
<protein>
    <submittedName>
        <fullName evidence="1">Uncharacterized protein</fullName>
    </submittedName>
</protein>
<evidence type="ECO:0000313" key="2">
    <source>
        <dbReference type="Proteomes" id="UP000807353"/>
    </source>
</evidence>
<accession>A0A9P5YJ93</accession>
<dbReference type="Proteomes" id="UP000807353">
    <property type="component" value="Unassembled WGS sequence"/>
</dbReference>